<dbReference type="InterPro" id="IPR029055">
    <property type="entry name" value="Ntn_hydrolases_N"/>
</dbReference>
<dbReference type="GO" id="GO:0004066">
    <property type="term" value="F:asparagine synthase (glutamine-hydrolyzing) activity"/>
    <property type="evidence" value="ECO:0007669"/>
    <property type="project" value="UniProtKB-EC"/>
</dbReference>
<dbReference type="EMBL" id="CP024172">
    <property type="protein sequence ID" value="AZW16624.1"/>
    <property type="molecule type" value="Genomic_DNA"/>
</dbReference>
<dbReference type="GO" id="GO:0005829">
    <property type="term" value="C:cytosol"/>
    <property type="evidence" value="ECO:0007669"/>
    <property type="project" value="TreeGrafter"/>
</dbReference>
<dbReference type="NCBIfam" id="TIGR01536">
    <property type="entry name" value="asn_synth_AEB"/>
    <property type="match status" value="1"/>
</dbReference>
<dbReference type="PANTHER" id="PTHR43284:SF1">
    <property type="entry name" value="ASPARAGINE SYNTHETASE"/>
    <property type="match status" value="1"/>
</dbReference>
<dbReference type="InterPro" id="IPR051786">
    <property type="entry name" value="ASN_synthetase/amidase"/>
</dbReference>
<evidence type="ECO:0000256" key="9">
    <source>
        <dbReference type="PIRSR" id="PIRSR001589-2"/>
    </source>
</evidence>
<keyword evidence="5 9" id="KW-0067">ATP-binding</keyword>
<feature type="binding site" evidence="9">
    <location>
        <position position="295"/>
    </location>
    <ligand>
        <name>ATP</name>
        <dbReference type="ChEBI" id="CHEBI:30616"/>
    </ligand>
</feature>
<dbReference type="Proteomes" id="UP000282741">
    <property type="component" value="Chromosome"/>
</dbReference>
<evidence type="ECO:0000256" key="8">
    <source>
        <dbReference type="PIRSR" id="PIRSR001589-1"/>
    </source>
</evidence>
<evidence type="ECO:0000313" key="12">
    <source>
        <dbReference type="Proteomes" id="UP000282741"/>
    </source>
</evidence>
<name>A0AAN1RV84_9BORD</name>
<dbReference type="InterPro" id="IPR033738">
    <property type="entry name" value="AsnB_N"/>
</dbReference>
<keyword evidence="8" id="KW-0028">Amino-acid biosynthesis</keyword>
<dbReference type="InterPro" id="IPR014729">
    <property type="entry name" value="Rossmann-like_a/b/a_fold"/>
</dbReference>
<evidence type="ECO:0000256" key="6">
    <source>
        <dbReference type="ARBA" id="ARBA00022962"/>
    </source>
</evidence>
<comment type="pathway">
    <text evidence="1">Amino-acid biosynthesis; L-asparagine biosynthesis; L-asparagine from L-aspartate (L-Gln route): step 1/1.</text>
</comment>
<gene>
    <name evidence="11" type="primary">asnB</name>
    <name evidence="11" type="ORF">CS347_07525</name>
</gene>
<comment type="catalytic activity">
    <reaction evidence="7">
        <text>L-aspartate + L-glutamine + ATP + H2O = L-asparagine + L-glutamate + AMP + diphosphate + H(+)</text>
        <dbReference type="Rhea" id="RHEA:12228"/>
        <dbReference type="ChEBI" id="CHEBI:15377"/>
        <dbReference type="ChEBI" id="CHEBI:15378"/>
        <dbReference type="ChEBI" id="CHEBI:29985"/>
        <dbReference type="ChEBI" id="CHEBI:29991"/>
        <dbReference type="ChEBI" id="CHEBI:30616"/>
        <dbReference type="ChEBI" id="CHEBI:33019"/>
        <dbReference type="ChEBI" id="CHEBI:58048"/>
        <dbReference type="ChEBI" id="CHEBI:58359"/>
        <dbReference type="ChEBI" id="CHEBI:456215"/>
        <dbReference type="EC" id="6.3.5.4"/>
    </reaction>
</comment>
<evidence type="ECO:0000256" key="2">
    <source>
        <dbReference type="ARBA" id="ARBA00005752"/>
    </source>
</evidence>
<dbReference type="GO" id="GO:0005524">
    <property type="term" value="F:ATP binding"/>
    <property type="evidence" value="ECO:0007669"/>
    <property type="project" value="UniProtKB-KW"/>
</dbReference>
<evidence type="ECO:0000256" key="3">
    <source>
        <dbReference type="ARBA" id="ARBA00012737"/>
    </source>
</evidence>
<proteinExistence type="inferred from homology"/>
<dbReference type="InterPro" id="IPR001962">
    <property type="entry name" value="Asn_synthase"/>
</dbReference>
<sequence length="622" mass="69158">MCGILGGWWRDGAFPETRLTSALRSLAHRGPDDHGQALFAAGAGNLALGHNRLSIIDLTSAGHQPMRRAGLHIVFNGEIYNYRELRQTLAAAGQVFDTDTDTEVLLAAWLQWGERCLTRFVGMFAFALYDERTTQLVLARDAFGIKPLYYSLNAQRLVFASELPAVRVLDPLLNKLDWQQAYDYLSLGRYDHGQRSFIDGIVQLAPGSLLRHDLSTGKILAQERWWRPEVSRRFEGSFEQAAEQFRAGFLDSVRLHLRSDVPVGAALSGGLDSSAIVCAMRHLEPGLPIHTFSYIAPPPNSEARWVELVNGHCGAVGHSLTLDAPELAADLDELVRCQGEPFGSTSIYSQYRIFKLAREHGIVVTLEGQGADELLAGYEGYPMQRLASLLGAGHFAEAMRHGAAQARLGRNARNMWAQAIALTLSPKALAALRQAFAPTPDWLDRQVLREAGVAAASPLESLRIPRGRQLMGAMARALQDDGLGALLRHGDRNSMRFSLESRVPFLTLPLANFLLGLPEDFHLAANGQTKRLMRHALRGLVPDAILDRPDKIGFATPEKAWLTALRPQLRSWLQAGPDIPFLHRPRVLERFDAMMQGQLPFSWQAWRWVNFQRWLTLCAVQP</sequence>
<evidence type="ECO:0000256" key="4">
    <source>
        <dbReference type="ARBA" id="ARBA00022741"/>
    </source>
</evidence>
<evidence type="ECO:0000313" key="11">
    <source>
        <dbReference type="EMBL" id="AZW16624.1"/>
    </source>
</evidence>
<organism evidence="11 12">
    <name type="scientific">Bordetella hinzii</name>
    <dbReference type="NCBI Taxonomy" id="103855"/>
    <lineage>
        <taxon>Bacteria</taxon>
        <taxon>Pseudomonadati</taxon>
        <taxon>Pseudomonadota</taxon>
        <taxon>Betaproteobacteria</taxon>
        <taxon>Burkholderiales</taxon>
        <taxon>Alcaligenaceae</taxon>
        <taxon>Bordetella</taxon>
    </lineage>
</organism>
<reference evidence="12" key="1">
    <citation type="submission" date="2017-10" db="EMBL/GenBank/DDBJ databases">
        <title>Whole genome sequencing of various Bordetella species.</title>
        <authorList>
            <person name="Weigand M.R."/>
            <person name="Loparev V."/>
            <person name="Peng Y."/>
            <person name="Bowden K.E."/>
            <person name="Tondella M.L."/>
            <person name="Williams M.M."/>
        </authorList>
    </citation>
    <scope>NUCLEOTIDE SEQUENCE [LARGE SCALE GENOMIC DNA]</scope>
    <source>
        <strain evidence="12">H720</strain>
    </source>
</reference>
<feature type="binding site" evidence="9">
    <location>
        <position position="101"/>
    </location>
    <ligand>
        <name>L-glutamine</name>
        <dbReference type="ChEBI" id="CHEBI:58359"/>
    </ligand>
</feature>
<dbReference type="SUPFAM" id="SSF56235">
    <property type="entry name" value="N-terminal nucleophile aminohydrolases (Ntn hydrolases)"/>
    <property type="match status" value="1"/>
</dbReference>
<dbReference type="Pfam" id="PF13522">
    <property type="entry name" value="GATase_6"/>
    <property type="match status" value="1"/>
</dbReference>
<dbReference type="InterPro" id="IPR017932">
    <property type="entry name" value="GATase_2_dom"/>
</dbReference>
<dbReference type="InterPro" id="IPR006426">
    <property type="entry name" value="Asn_synth_AEB"/>
</dbReference>
<dbReference type="RefSeq" id="WP_048939713.1">
    <property type="nucleotide sequence ID" value="NZ_CP012077.1"/>
</dbReference>
<dbReference type="EC" id="6.3.5.4" evidence="3"/>
<keyword evidence="4 9" id="KW-0547">Nucleotide-binding</keyword>
<evidence type="ECO:0000256" key="5">
    <source>
        <dbReference type="ARBA" id="ARBA00022840"/>
    </source>
</evidence>
<dbReference type="Pfam" id="PF00733">
    <property type="entry name" value="Asn_synthase"/>
    <property type="match status" value="1"/>
</dbReference>
<evidence type="ECO:0000256" key="1">
    <source>
        <dbReference type="ARBA" id="ARBA00005187"/>
    </source>
</evidence>
<dbReference type="PIRSF" id="PIRSF001589">
    <property type="entry name" value="Asn_synthetase_glu-h"/>
    <property type="match status" value="1"/>
</dbReference>
<comment type="similarity">
    <text evidence="2">Belongs to the asparagine synthetase family.</text>
</comment>
<accession>A0AAN1RV84</accession>
<keyword evidence="8" id="KW-0061">Asparagine biosynthesis</keyword>
<dbReference type="CDD" id="cd00712">
    <property type="entry name" value="AsnB"/>
    <property type="match status" value="1"/>
</dbReference>
<feature type="active site" description="For GATase activity" evidence="8">
    <location>
        <position position="2"/>
    </location>
</feature>
<dbReference type="Gene3D" id="3.60.20.10">
    <property type="entry name" value="Glutamine Phosphoribosylpyrophosphate, subunit 1, domain 1"/>
    <property type="match status" value="1"/>
</dbReference>
<protein>
    <recommendedName>
        <fullName evidence="3">asparagine synthase (glutamine-hydrolyzing)</fullName>
        <ecNumber evidence="3">6.3.5.4</ecNumber>
    </recommendedName>
</protein>
<evidence type="ECO:0000259" key="10">
    <source>
        <dbReference type="PROSITE" id="PS51278"/>
    </source>
</evidence>
<evidence type="ECO:0000256" key="7">
    <source>
        <dbReference type="ARBA" id="ARBA00048741"/>
    </source>
</evidence>
<dbReference type="PROSITE" id="PS51278">
    <property type="entry name" value="GATASE_TYPE_2"/>
    <property type="match status" value="1"/>
</dbReference>
<dbReference type="SUPFAM" id="SSF52402">
    <property type="entry name" value="Adenine nucleotide alpha hydrolases-like"/>
    <property type="match status" value="1"/>
</dbReference>
<dbReference type="Gene3D" id="3.40.50.620">
    <property type="entry name" value="HUPs"/>
    <property type="match status" value="1"/>
</dbReference>
<dbReference type="CDD" id="cd01991">
    <property type="entry name" value="Asn_synthase_B_C"/>
    <property type="match status" value="1"/>
</dbReference>
<dbReference type="PANTHER" id="PTHR43284">
    <property type="entry name" value="ASPARAGINE SYNTHETASE (GLUTAMINE-HYDROLYZING)"/>
    <property type="match status" value="1"/>
</dbReference>
<feature type="domain" description="Glutamine amidotransferase type-2" evidence="10">
    <location>
        <begin position="2"/>
        <end position="215"/>
    </location>
</feature>
<dbReference type="GO" id="GO:0006529">
    <property type="term" value="P:asparagine biosynthetic process"/>
    <property type="evidence" value="ECO:0007669"/>
    <property type="project" value="UniProtKB-KW"/>
</dbReference>
<dbReference type="AlphaFoldDB" id="A0AAN1RV84"/>
<keyword evidence="6 8" id="KW-0315">Glutamine amidotransferase</keyword>